<sequence length="305" mass="35938">MTYEVKIDVSPVYELVSSFMIYTTRKWVDNLDVGSEWMDQIKPLINEKTRHSFAEAAALPFTDYDILYAFAIERNGLDRIEDFLADLDERDEVSLLHKVKPYIDTVNSEDIVRIKKYYVPLLRTWNELYFKPLCSHYENLLQEDAAEKELLLHKMDPEALIEYASGGLVLEPHLPIQRVVLLPSIHFRPINTYYFYHGTLFIQYPIDIPELDEDEPPTYLVRLTRALAKPERLRLLRYIADQPKSLQEIIHDLNETEDQLMHHLMRLRVAGLLRVHLINNDTEKFSIRPDGASELQMFLESYIRL</sequence>
<dbReference type="AlphaFoldDB" id="A0A1G7GJA9"/>
<dbReference type="RefSeq" id="WP_091227033.1">
    <property type="nucleotide sequence ID" value="NZ_FNBG01000003.1"/>
</dbReference>
<evidence type="ECO:0008006" key="4">
    <source>
        <dbReference type="Google" id="ProtNLM"/>
    </source>
</evidence>
<dbReference type="Gene3D" id="1.10.10.10">
    <property type="entry name" value="Winged helix-like DNA-binding domain superfamily/Winged helix DNA-binding domain"/>
    <property type="match status" value="1"/>
</dbReference>
<organism evidence="2 3">
    <name type="scientific">Fontibacillus panacisegetis</name>
    <dbReference type="NCBI Taxonomy" id="670482"/>
    <lineage>
        <taxon>Bacteria</taxon>
        <taxon>Bacillati</taxon>
        <taxon>Bacillota</taxon>
        <taxon>Bacilli</taxon>
        <taxon>Bacillales</taxon>
        <taxon>Paenibacillaceae</taxon>
        <taxon>Fontibacillus</taxon>
    </lineage>
</organism>
<dbReference type="OrthoDB" id="2646147at2"/>
<evidence type="ECO:0000256" key="1">
    <source>
        <dbReference type="ARBA" id="ARBA00023125"/>
    </source>
</evidence>
<dbReference type="InterPro" id="IPR011991">
    <property type="entry name" value="ArsR-like_HTH"/>
</dbReference>
<evidence type="ECO:0000313" key="3">
    <source>
        <dbReference type="Proteomes" id="UP000198972"/>
    </source>
</evidence>
<evidence type="ECO:0000313" key="2">
    <source>
        <dbReference type="EMBL" id="SDE88089.1"/>
    </source>
</evidence>
<dbReference type="InterPro" id="IPR036388">
    <property type="entry name" value="WH-like_DNA-bd_sf"/>
</dbReference>
<keyword evidence="3" id="KW-1185">Reference proteome</keyword>
<accession>A0A1G7GJA9</accession>
<dbReference type="EMBL" id="FNBG01000003">
    <property type="protein sequence ID" value="SDE88089.1"/>
    <property type="molecule type" value="Genomic_DNA"/>
</dbReference>
<gene>
    <name evidence="2" type="ORF">SAMN04488542_10376</name>
</gene>
<reference evidence="2 3" key="1">
    <citation type="submission" date="2016-10" db="EMBL/GenBank/DDBJ databases">
        <authorList>
            <person name="de Groot N.N."/>
        </authorList>
    </citation>
    <scope>NUCLEOTIDE SEQUENCE [LARGE SCALE GENOMIC DNA]</scope>
    <source>
        <strain evidence="2 3">DSM 28129</strain>
    </source>
</reference>
<dbReference type="CDD" id="cd00090">
    <property type="entry name" value="HTH_ARSR"/>
    <property type="match status" value="1"/>
</dbReference>
<dbReference type="GO" id="GO:0003677">
    <property type="term" value="F:DNA binding"/>
    <property type="evidence" value="ECO:0007669"/>
    <property type="project" value="UniProtKB-KW"/>
</dbReference>
<keyword evidence="1" id="KW-0238">DNA-binding</keyword>
<dbReference type="InterPro" id="IPR036390">
    <property type="entry name" value="WH_DNA-bd_sf"/>
</dbReference>
<name>A0A1G7GJA9_9BACL</name>
<dbReference type="Proteomes" id="UP000198972">
    <property type="component" value="Unassembled WGS sequence"/>
</dbReference>
<dbReference type="STRING" id="670482.SAMN04488542_10376"/>
<dbReference type="SUPFAM" id="SSF46785">
    <property type="entry name" value="Winged helix' DNA-binding domain"/>
    <property type="match status" value="1"/>
</dbReference>
<proteinExistence type="predicted"/>
<protein>
    <recommendedName>
        <fullName evidence="4">ArsR family transcriptional regulator</fullName>
    </recommendedName>
</protein>